<organism evidence="19 20">
    <name type="scientific">Digitaria exilis</name>
    <dbReference type="NCBI Taxonomy" id="1010633"/>
    <lineage>
        <taxon>Eukaryota</taxon>
        <taxon>Viridiplantae</taxon>
        <taxon>Streptophyta</taxon>
        <taxon>Embryophyta</taxon>
        <taxon>Tracheophyta</taxon>
        <taxon>Spermatophyta</taxon>
        <taxon>Magnoliopsida</taxon>
        <taxon>Liliopsida</taxon>
        <taxon>Poales</taxon>
        <taxon>Poaceae</taxon>
        <taxon>PACMAD clade</taxon>
        <taxon>Panicoideae</taxon>
        <taxon>Panicodae</taxon>
        <taxon>Paniceae</taxon>
        <taxon>Anthephorinae</taxon>
        <taxon>Digitaria</taxon>
    </lineage>
</organism>
<dbReference type="GO" id="GO:0005975">
    <property type="term" value="P:carbohydrate metabolic process"/>
    <property type="evidence" value="ECO:0007669"/>
    <property type="project" value="InterPro"/>
</dbReference>
<dbReference type="FunFam" id="3.20.20.80:FF:000008">
    <property type="entry name" value="Glucan endo-1,3-beta-glucosidase 5"/>
    <property type="match status" value="1"/>
</dbReference>
<dbReference type="GO" id="GO:0005886">
    <property type="term" value="C:plasma membrane"/>
    <property type="evidence" value="ECO:0007669"/>
    <property type="project" value="UniProtKB-SubCell"/>
</dbReference>
<keyword evidence="8" id="KW-0378">Hydrolase</keyword>
<dbReference type="GO" id="GO:0042973">
    <property type="term" value="F:glucan endo-1,3-beta-D-glucosidase activity"/>
    <property type="evidence" value="ECO:0007669"/>
    <property type="project" value="UniProtKB-EC"/>
</dbReference>
<comment type="catalytic activity">
    <reaction evidence="1">
        <text>Hydrolysis of (1-&gt;3)-beta-D-glucosidic linkages in (1-&gt;3)-beta-D-glucans.</text>
        <dbReference type="EC" id="3.2.1.39"/>
    </reaction>
</comment>
<keyword evidence="9" id="KW-0611">Plant defense</keyword>
<dbReference type="Proteomes" id="UP000636709">
    <property type="component" value="Unassembled WGS sequence"/>
</dbReference>
<evidence type="ECO:0000256" key="15">
    <source>
        <dbReference type="RuleBase" id="RU004335"/>
    </source>
</evidence>
<protein>
    <recommendedName>
        <fullName evidence="4">glucan endo-1,3-beta-D-glucosidase</fullName>
        <ecNumber evidence="4">3.2.1.39</ecNumber>
    </recommendedName>
</protein>
<dbReference type="GO" id="GO:0006952">
    <property type="term" value="P:defense response"/>
    <property type="evidence" value="ECO:0007669"/>
    <property type="project" value="UniProtKB-KW"/>
</dbReference>
<feature type="signal peptide" evidence="17">
    <location>
        <begin position="1"/>
        <end position="35"/>
    </location>
</feature>
<feature type="domain" description="X8" evidence="18">
    <location>
        <begin position="373"/>
        <end position="455"/>
    </location>
</feature>
<evidence type="ECO:0000256" key="5">
    <source>
        <dbReference type="ARBA" id="ARBA00022475"/>
    </source>
</evidence>
<dbReference type="GO" id="GO:0098552">
    <property type="term" value="C:side of membrane"/>
    <property type="evidence" value="ECO:0007669"/>
    <property type="project" value="UniProtKB-KW"/>
</dbReference>
<keyword evidence="11" id="KW-1015">Disulfide bond</keyword>
<feature type="chain" id="PRO_5032446887" description="glucan endo-1,3-beta-D-glucosidase" evidence="17">
    <location>
        <begin position="36"/>
        <end position="489"/>
    </location>
</feature>
<proteinExistence type="inferred from homology"/>
<gene>
    <name evidence="19" type="ORF">HU200_023107</name>
</gene>
<evidence type="ECO:0000256" key="10">
    <source>
        <dbReference type="ARBA" id="ARBA00023136"/>
    </source>
</evidence>
<dbReference type="SUPFAM" id="SSF51445">
    <property type="entry name" value="(Trans)glycosidases"/>
    <property type="match status" value="1"/>
</dbReference>
<evidence type="ECO:0000256" key="7">
    <source>
        <dbReference type="ARBA" id="ARBA00022729"/>
    </source>
</evidence>
<evidence type="ECO:0000256" key="3">
    <source>
        <dbReference type="ARBA" id="ARBA00008773"/>
    </source>
</evidence>
<dbReference type="Pfam" id="PF07983">
    <property type="entry name" value="X8"/>
    <property type="match status" value="1"/>
</dbReference>
<evidence type="ECO:0000256" key="9">
    <source>
        <dbReference type="ARBA" id="ARBA00022821"/>
    </source>
</evidence>
<comment type="subcellular location">
    <subcellularLocation>
        <location evidence="2">Cell membrane</location>
        <topology evidence="2">Lipid-anchor</topology>
        <topology evidence="2">GPI-anchor</topology>
    </subcellularLocation>
</comment>
<keyword evidence="5" id="KW-1003">Cell membrane</keyword>
<feature type="transmembrane region" description="Helical" evidence="16">
    <location>
        <begin position="469"/>
        <end position="488"/>
    </location>
</feature>
<evidence type="ECO:0000313" key="20">
    <source>
        <dbReference type="Proteomes" id="UP000636709"/>
    </source>
</evidence>
<dbReference type="InterPro" id="IPR012946">
    <property type="entry name" value="X8"/>
</dbReference>
<keyword evidence="13" id="KW-0449">Lipoprotein</keyword>
<evidence type="ECO:0000256" key="17">
    <source>
        <dbReference type="SAM" id="SignalP"/>
    </source>
</evidence>
<dbReference type="PANTHER" id="PTHR32227">
    <property type="entry name" value="GLUCAN ENDO-1,3-BETA-GLUCOSIDASE BG1-RELATED-RELATED"/>
    <property type="match status" value="1"/>
</dbReference>
<evidence type="ECO:0000256" key="6">
    <source>
        <dbReference type="ARBA" id="ARBA00022622"/>
    </source>
</evidence>
<dbReference type="OrthoDB" id="1293114at2759"/>
<dbReference type="FunFam" id="1.20.58.1040:FF:000002">
    <property type="entry name" value="Glucan endo-1,3-beta-glucosidase 8"/>
    <property type="match status" value="1"/>
</dbReference>
<accession>A0A835C5E1</accession>
<evidence type="ECO:0000256" key="1">
    <source>
        <dbReference type="ARBA" id="ARBA00000382"/>
    </source>
</evidence>
<evidence type="ECO:0000256" key="8">
    <source>
        <dbReference type="ARBA" id="ARBA00022801"/>
    </source>
</evidence>
<evidence type="ECO:0000259" key="18">
    <source>
        <dbReference type="SMART" id="SM00768"/>
    </source>
</evidence>
<dbReference type="Gene3D" id="3.20.20.80">
    <property type="entry name" value="Glycosidases"/>
    <property type="match status" value="1"/>
</dbReference>
<dbReference type="InterPro" id="IPR017853">
    <property type="entry name" value="GH"/>
</dbReference>
<dbReference type="InterPro" id="IPR044965">
    <property type="entry name" value="Glyco_hydro_17_plant"/>
</dbReference>
<dbReference type="EMBL" id="JACEFO010001685">
    <property type="protein sequence ID" value="KAF8721395.1"/>
    <property type="molecule type" value="Genomic_DNA"/>
</dbReference>
<name>A0A835C5E1_9POAL</name>
<evidence type="ECO:0000256" key="13">
    <source>
        <dbReference type="ARBA" id="ARBA00023288"/>
    </source>
</evidence>
<sequence>MPSPRRRRRLLPPLVAPGLLFLLLLAVAPPPAASAVGVNWGFASSHPLPAARVVQGLLLPNSVPRVRLAAASSDALSALAGTGIAVTVGVPDALLRPLASSTKAAAAWVHDNITRYASSVRYIAVGNQPFLLSHGQHFEAFVVPAAANIKKALTAAKLSSKIKVVVPCSADTYQNASMQPSKASFRPDLNKTMTELLSFLSNNTSPFVVELNPFLTFQQHKNMSLDYYLFQLMSHPVKDGQNKYDNYFDASIDALVTALTKAGFSDMDIIVGRAGWPTDGAVNATPAIAQSFMTGLVNHLAKKSGTPLRPKVPPIETYLFSLLDEDQQNTESGGYERHHGIFTFDGQAKYYANIGQGPKSLKNAPDVEYLPSKWCVIDNNKDLSNVSSSFYAACSNGDCTALSPGGSCSGIDWPGNVSYAFNNYYQQHDQSEDSCNFNGLGLITTVDPSVDNCLFPLAIRTSAAASSHLTLAMFRLLILIFYFHFLFII</sequence>
<dbReference type="SMART" id="SM00768">
    <property type="entry name" value="X8"/>
    <property type="match status" value="1"/>
</dbReference>
<evidence type="ECO:0000256" key="12">
    <source>
        <dbReference type="ARBA" id="ARBA00023180"/>
    </source>
</evidence>
<keyword evidence="6" id="KW-0336">GPI-anchor</keyword>
<keyword evidence="7 17" id="KW-0732">Signal</keyword>
<keyword evidence="10 16" id="KW-0472">Membrane</keyword>
<reference evidence="19" key="1">
    <citation type="submission" date="2020-07" db="EMBL/GenBank/DDBJ databases">
        <title>Genome sequence and genetic diversity analysis of an under-domesticated orphan crop, white fonio (Digitaria exilis).</title>
        <authorList>
            <person name="Bennetzen J.L."/>
            <person name="Chen S."/>
            <person name="Ma X."/>
            <person name="Wang X."/>
            <person name="Yssel A.E.J."/>
            <person name="Chaluvadi S.R."/>
            <person name="Johnson M."/>
            <person name="Gangashetty P."/>
            <person name="Hamidou F."/>
            <person name="Sanogo M.D."/>
            <person name="Zwaenepoel A."/>
            <person name="Wallace J."/>
            <person name="Van De Peer Y."/>
            <person name="Van Deynze A."/>
        </authorList>
    </citation>
    <scope>NUCLEOTIDE SEQUENCE</scope>
    <source>
        <tissue evidence="19">Leaves</tissue>
    </source>
</reference>
<evidence type="ECO:0000256" key="2">
    <source>
        <dbReference type="ARBA" id="ARBA00004609"/>
    </source>
</evidence>
<keyword evidence="16" id="KW-1133">Transmembrane helix</keyword>
<dbReference type="Gene3D" id="1.20.58.1040">
    <property type="match status" value="1"/>
</dbReference>
<dbReference type="EC" id="3.2.1.39" evidence="4"/>
<keyword evidence="12" id="KW-0325">Glycoprotein</keyword>
<evidence type="ECO:0000256" key="16">
    <source>
        <dbReference type="SAM" id="Phobius"/>
    </source>
</evidence>
<keyword evidence="16" id="KW-0812">Transmembrane</keyword>
<dbReference type="InterPro" id="IPR000490">
    <property type="entry name" value="Glyco_hydro_17"/>
</dbReference>
<evidence type="ECO:0000256" key="11">
    <source>
        <dbReference type="ARBA" id="ARBA00023157"/>
    </source>
</evidence>
<keyword evidence="14" id="KW-0326">Glycosidase</keyword>
<evidence type="ECO:0000256" key="4">
    <source>
        <dbReference type="ARBA" id="ARBA00012780"/>
    </source>
</evidence>
<evidence type="ECO:0000313" key="19">
    <source>
        <dbReference type="EMBL" id="KAF8721395.1"/>
    </source>
</evidence>
<comment type="caution">
    <text evidence="19">The sequence shown here is derived from an EMBL/GenBank/DDBJ whole genome shotgun (WGS) entry which is preliminary data.</text>
</comment>
<evidence type="ECO:0000256" key="14">
    <source>
        <dbReference type="ARBA" id="ARBA00023295"/>
    </source>
</evidence>
<dbReference type="Pfam" id="PF00332">
    <property type="entry name" value="Glyco_hydro_17"/>
    <property type="match status" value="1"/>
</dbReference>
<comment type="similarity">
    <text evidence="3 15">Belongs to the glycosyl hydrolase 17 family.</text>
</comment>
<keyword evidence="20" id="KW-1185">Reference proteome</keyword>
<dbReference type="AlphaFoldDB" id="A0A835C5E1"/>